<proteinExistence type="predicted"/>
<feature type="signal peptide" evidence="1">
    <location>
        <begin position="1"/>
        <end position="22"/>
    </location>
</feature>
<keyword evidence="1" id="KW-0732">Signal</keyword>
<dbReference type="RefSeq" id="XP_031555443.1">
    <property type="nucleotide sequence ID" value="XM_031699583.1"/>
</dbReference>
<dbReference type="AlphaFoldDB" id="A0A6P8HKL7"/>
<keyword evidence="2" id="KW-1185">Reference proteome</keyword>
<dbReference type="InParanoid" id="A0A6P8HKL7"/>
<organism evidence="2 3">
    <name type="scientific">Actinia tenebrosa</name>
    <name type="common">Australian red waratah sea anemone</name>
    <dbReference type="NCBI Taxonomy" id="6105"/>
    <lineage>
        <taxon>Eukaryota</taxon>
        <taxon>Metazoa</taxon>
        <taxon>Cnidaria</taxon>
        <taxon>Anthozoa</taxon>
        <taxon>Hexacorallia</taxon>
        <taxon>Actiniaria</taxon>
        <taxon>Actiniidae</taxon>
        <taxon>Actinia</taxon>
    </lineage>
</organism>
<dbReference type="OrthoDB" id="10311298at2759"/>
<gene>
    <name evidence="3" type="primary">LOC116292300</name>
</gene>
<protein>
    <submittedName>
        <fullName evidence="3">Uncharacterized protein LOC116292300</fullName>
    </submittedName>
</protein>
<evidence type="ECO:0000313" key="3">
    <source>
        <dbReference type="RefSeq" id="XP_031555443.1"/>
    </source>
</evidence>
<reference evidence="3" key="1">
    <citation type="submission" date="2025-08" db="UniProtKB">
        <authorList>
            <consortium name="RefSeq"/>
        </authorList>
    </citation>
    <scope>IDENTIFICATION</scope>
    <source>
        <tissue evidence="3">Tentacle</tissue>
    </source>
</reference>
<sequence length="189" mass="21070">MGYKMVSMVLFLSLVYLCYNQALVSGKVYFLRSAFRQKYQLSDCNLLKVDVNSQGVPSGLSFTATCCSTPKQKHFKVVFSTSSRGLTATFQWLHNTTYYLTARTTGNPLVLERPPSITDSQKFLVKSTRTPGCIDCVSLQSKATNKYLATSTTGVVTTTTNRNLNSVLIRLDVCDKSYIAICKYINIMC</sequence>
<accession>A0A6P8HKL7</accession>
<feature type="chain" id="PRO_5028072327" evidence="1">
    <location>
        <begin position="23"/>
        <end position="189"/>
    </location>
</feature>
<dbReference type="Proteomes" id="UP000515163">
    <property type="component" value="Unplaced"/>
</dbReference>
<dbReference type="KEGG" id="aten:116292300"/>
<evidence type="ECO:0000256" key="1">
    <source>
        <dbReference type="SAM" id="SignalP"/>
    </source>
</evidence>
<name>A0A6P8HKL7_ACTTE</name>
<dbReference type="GeneID" id="116292300"/>
<evidence type="ECO:0000313" key="2">
    <source>
        <dbReference type="Proteomes" id="UP000515163"/>
    </source>
</evidence>